<keyword evidence="12" id="KW-0812">Transmembrane</keyword>
<dbReference type="Gene3D" id="3.20.20.80">
    <property type="entry name" value="Glycosidases"/>
    <property type="match status" value="1"/>
</dbReference>
<dbReference type="SUPFAM" id="SSF51445">
    <property type="entry name" value="(Trans)glycosidases"/>
    <property type="match status" value="1"/>
</dbReference>
<evidence type="ECO:0000256" key="3">
    <source>
        <dbReference type="ARBA" id="ARBA00022801"/>
    </source>
</evidence>
<comment type="function">
    <text evidence="9">Glucanases play a role in cell expansion during growth, in cell-cell fusion during mating, and in spore release during sporulation. This enzyme may be involved in beta-glucan degradation. Active on laminarin and lichenan.</text>
</comment>
<dbReference type="GO" id="GO:0005886">
    <property type="term" value="C:plasma membrane"/>
    <property type="evidence" value="ECO:0007669"/>
    <property type="project" value="UniProtKB-SubCell"/>
</dbReference>
<feature type="transmembrane region" description="Helical" evidence="12">
    <location>
        <begin position="410"/>
        <end position="428"/>
    </location>
</feature>
<comment type="subcellular location">
    <subcellularLocation>
        <location evidence="1">Cell membrane</location>
    </subcellularLocation>
</comment>
<dbReference type="GO" id="GO:0000272">
    <property type="term" value="P:polysaccharide catabolic process"/>
    <property type="evidence" value="ECO:0007669"/>
    <property type="project" value="UniProtKB-KW"/>
</dbReference>
<dbReference type="InterPro" id="IPR017853">
    <property type="entry name" value="GH"/>
</dbReference>
<dbReference type="GO" id="GO:0071555">
    <property type="term" value="P:cell wall organization"/>
    <property type="evidence" value="ECO:0007669"/>
    <property type="project" value="UniProtKB-KW"/>
</dbReference>
<proteinExistence type="predicted"/>
<dbReference type="GO" id="GO:0016787">
    <property type="term" value="F:hydrolase activity"/>
    <property type="evidence" value="ECO:0007669"/>
    <property type="project" value="UniProtKB-KW"/>
</dbReference>
<evidence type="ECO:0000256" key="7">
    <source>
        <dbReference type="ARBA" id="ARBA00023316"/>
    </source>
</evidence>
<evidence type="ECO:0000313" key="13">
    <source>
        <dbReference type="EMBL" id="SOE01691.1"/>
    </source>
</evidence>
<keyword evidence="3" id="KW-0378">Hydrolase</keyword>
<dbReference type="InterPro" id="IPR050732">
    <property type="entry name" value="Beta-glucan_modifiers"/>
</dbReference>
<keyword evidence="4 12" id="KW-0472">Membrane</keyword>
<evidence type="ECO:0000256" key="1">
    <source>
        <dbReference type="ARBA" id="ARBA00004236"/>
    </source>
</evidence>
<evidence type="ECO:0000256" key="5">
    <source>
        <dbReference type="ARBA" id="ARBA00023180"/>
    </source>
</evidence>
<dbReference type="RefSeq" id="WP_097281758.1">
    <property type="nucleotide sequence ID" value="NZ_OCNJ01000022.1"/>
</dbReference>
<dbReference type="Proteomes" id="UP000219621">
    <property type="component" value="Unassembled WGS sequence"/>
</dbReference>
<accession>A0A286H1S2</accession>
<name>A0A286H1S2_9PROT</name>
<evidence type="ECO:0000256" key="6">
    <source>
        <dbReference type="ARBA" id="ARBA00023277"/>
    </source>
</evidence>
<feature type="transmembrane region" description="Helical" evidence="12">
    <location>
        <begin position="343"/>
        <end position="365"/>
    </location>
</feature>
<keyword evidence="2" id="KW-1003">Cell membrane</keyword>
<keyword evidence="7" id="KW-0961">Cell wall biogenesis/degradation</keyword>
<keyword evidence="6" id="KW-0119">Carbohydrate metabolism</keyword>
<feature type="transmembrane region" description="Helical" evidence="12">
    <location>
        <begin position="377"/>
        <end position="398"/>
    </location>
</feature>
<reference evidence="14" key="1">
    <citation type="submission" date="2017-09" db="EMBL/GenBank/DDBJ databases">
        <authorList>
            <person name="Varghese N."/>
            <person name="Submissions S."/>
        </authorList>
    </citation>
    <scope>NUCLEOTIDE SEQUENCE [LARGE SCALE GENOMIC DNA]</scope>
    <source>
        <strain evidence="14">USBA 140</strain>
    </source>
</reference>
<dbReference type="EMBL" id="OCNJ01000022">
    <property type="protein sequence ID" value="SOE01691.1"/>
    <property type="molecule type" value="Genomic_DNA"/>
</dbReference>
<feature type="transmembrane region" description="Helical" evidence="12">
    <location>
        <begin position="485"/>
        <end position="505"/>
    </location>
</feature>
<gene>
    <name evidence="13" type="ORF">SAMN05421508_1226</name>
</gene>
<keyword evidence="12" id="KW-1133">Transmembrane helix</keyword>
<protein>
    <recommendedName>
        <fullName evidence="11">Endo-1,3-beta-glucanase btgC</fullName>
    </recommendedName>
    <alternativeName>
        <fullName evidence="10">Laminarinase btgC</fullName>
    </alternativeName>
</protein>
<dbReference type="AlphaFoldDB" id="A0A286H1S2"/>
<organism evidence="13 14">
    <name type="scientific">Caenispirillum bisanense</name>
    <dbReference type="NCBI Taxonomy" id="414052"/>
    <lineage>
        <taxon>Bacteria</taxon>
        <taxon>Pseudomonadati</taxon>
        <taxon>Pseudomonadota</taxon>
        <taxon>Alphaproteobacteria</taxon>
        <taxon>Rhodospirillales</taxon>
        <taxon>Novispirillaceae</taxon>
        <taxon>Caenispirillum</taxon>
    </lineage>
</organism>
<dbReference type="PANTHER" id="PTHR16631">
    <property type="entry name" value="GLUCAN 1,3-BETA-GLUCOSIDASE"/>
    <property type="match status" value="1"/>
</dbReference>
<evidence type="ECO:0000313" key="14">
    <source>
        <dbReference type="Proteomes" id="UP000219621"/>
    </source>
</evidence>
<keyword evidence="8" id="KW-0624">Polysaccharide degradation</keyword>
<dbReference type="PANTHER" id="PTHR16631:SF17">
    <property type="entry name" value="GLUCAN ENDO-1,3-BETA-GLUCOSIDASE BTGC"/>
    <property type="match status" value="1"/>
</dbReference>
<evidence type="ECO:0000256" key="2">
    <source>
        <dbReference type="ARBA" id="ARBA00022475"/>
    </source>
</evidence>
<evidence type="ECO:0000256" key="9">
    <source>
        <dbReference type="ARBA" id="ARBA00037649"/>
    </source>
</evidence>
<sequence length="515" mass="55425">MGRRIALLVTALCAVLAIAFIVRQGRPVPVADGPDGKVACVSYAPYDRHQTPFDETLVIPPEQIERDMAVLATFTRCVRTYATGQGLDKVAEIAHRHGLGVYAGAWIGRKDVDNQAEIARLIAMANAHPEALKGLIIGNEVLLRGEQTAAALAAYVGQVRAGLDHTIPITYADVWEFWVEHPELRDAVDFVTVHILPYWEDDPTSVEEAVTHVMAVWREVRDEFAPKPILIGETGWPSEGRRRQDAEPTLVNQALFIRGILTAAHETGADYNLIEAFDQPWKRELEGTVGGAWGMFDAERGPKASLTGPVVERSDAFAWLAGGLALGVLPLLVTLVRRETRDPAALGILLFGGLFSGCVLVLQGWHALDASRWATEWAVNLGWLAVSVGIAGAGLRLLAGLPCRVTAVDLRFLSTCAMSVASLGLLFNSRYRDLPVSMFLIPAVLLALTPADGEEGPERRAMALLLAATSLGVLLNEGVLNTHAWLWTATALLLAAPTLLSGAFARAGKTAPASA</sequence>
<evidence type="ECO:0000256" key="8">
    <source>
        <dbReference type="ARBA" id="ARBA00023326"/>
    </source>
</evidence>
<evidence type="ECO:0000256" key="12">
    <source>
        <dbReference type="SAM" id="Phobius"/>
    </source>
</evidence>
<evidence type="ECO:0000256" key="4">
    <source>
        <dbReference type="ARBA" id="ARBA00023136"/>
    </source>
</evidence>
<evidence type="ECO:0000256" key="11">
    <source>
        <dbReference type="ARBA" id="ARBA00043078"/>
    </source>
</evidence>
<feature type="transmembrane region" description="Helical" evidence="12">
    <location>
        <begin position="316"/>
        <end position="336"/>
    </location>
</feature>
<keyword evidence="5" id="KW-0325">Glycoprotein</keyword>
<dbReference type="OrthoDB" id="9806824at2"/>
<keyword evidence="14" id="KW-1185">Reference proteome</keyword>
<evidence type="ECO:0000256" key="10">
    <source>
        <dbReference type="ARBA" id="ARBA00042373"/>
    </source>
</evidence>